<dbReference type="InterPro" id="IPR014710">
    <property type="entry name" value="RmlC-like_jellyroll"/>
</dbReference>
<dbReference type="Gene3D" id="2.60.120.10">
    <property type="entry name" value="Jelly Rolls"/>
    <property type="match status" value="1"/>
</dbReference>
<dbReference type="Proteomes" id="UP001597461">
    <property type="component" value="Unassembled WGS sequence"/>
</dbReference>
<reference evidence="2" key="1">
    <citation type="journal article" date="2019" name="Int. J. Syst. Evol. Microbiol.">
        <title>The Global Catalogue of Microorganisms (GCM) 10K type strain sequencing project: providing services to taxonomists for standard genome sequencing and annotation.</title>
        <authorList>
            <consortium name="The Broad Institute Genomics Platform"/>
            <consortium name="The Broad Institute Genome Sequencing Center for Infectious Disease"/>
            <person name="Wu L."/>
            <person name="Ma J."/>
        </authorList>
    </citation>
    <scope>NUCLEOTIDE SEQUENCE [LARGE SCALE GENOMIC DNA]</scope>
    <source>
        <strain evidence="2">KCTC 42866</strain>
    </source>
</reference>
<comment type="caution">
    <text evidence="1">The sequence shown here is derived from an EMBL/GenBank/DDBJ whole genome shotgun (WGS) entry which is preliminary data.</text>
</comment>
<organism evidence="1 2">
    <name type="scientific">Pedobacter vanadiisoli</name>
    <dbReference type="NCBI Taxonomy" id="1761975"/>
    <lineage>
        <taxon>Bacteria</taxon>
        <taxon>Pseudomonadati</taxon>
        <taxon>Bacteroidota</taxon>
        <taxon>Sphingobacteriia</taxon>
        <taxon>Sphingobacteriales</taxon>
        <taxon>Sphingobacteriaceae</taxon>
        <taxon>Pedobacter</taxon>
    </lineage>
</organism>
<evidence type="ECO:0000313" key="2">
    <source>
        <dbReference type="Proteomes" id="UP001597461"/>
    </source>
</evidence>
<evidence type="ECO:0008006" key="3">
    <source>
        <dbReference type="Google" id="ProtNLM"/>
    </source>
</evidence>
<dbReference type="SUPFAM" id="SSF51182">
    <property type="entry name" value="RmlC-like cupins"/>
    <property type="match status" value="1"/>
</dbReference>
<proteinExistence type="predicted"/>
<protein>
    <recommendedName>
        <fullName evidence="3">Cupin domain-containing protein</fullName>
    </recommendedName>
</protein>
<gene>
    <name evidence="1" type="ORF">ACFSR6_16845</name>
</gene>
<accession>A0ABW5MLZ3</accession>
<dbReference type="EMBL" id="JBHULL010000014">
    <property type="protein sequence ID" value="MFD2584174.1"/>
    <property type="molecule type" value="Genomic_DNA"/>
</dbReference>
<keyword evidence="2" id="KW-1185">Reference proteome</keyword>
<evidence type="ECO:0000313" key="1">
    <source>
        <dbReference type="EMBL" id="MFD2584174.1"/>
    </source>
</evidence>
<dbReference type="InterPro" id="IPR011051">
    <property type="entry name" value="RmlC_Cupin_sf"/>
</dbReference>
<name>A0ABW5MLZ3_9SPHI</name>
<sequence>MKQEPEVLKLSDMIKGWFIGNFEPSAYQTNDVEVGIKKYDAGDYESSHYHKIATEFTIILNGSVEMNNTIYSDGDIIKILPGISTDFKALTSVTTVVVKIPGVNNDKYIKYK</sequence>
<dbReference type="RefSeq" id="WP_379080919.1">
    <property type="nucleotide sequence ID" value="NZ_JBHULL010000014.1"/>
</dbReference>